<dbReference type="InterPro" id="IPR013785">
    <property type="entry name" value="Aldolase_TIM"/>
</dbReference>
<reference evidence="4" key="1">
    <citation type="journal article" date="2021" name="Front. Plant Sci.">
        <title>Chromosome-Scale Genome Assembly for Chinese Sour Jujube and Insights Into Its Genome Evolution and Domestication Signature.</title>
        <authorList>
            <person name="Shen L.-Y."/>
            <person name="Luo H."/>
            <person name="Wang X.-L."/>
            <person name="Wang X.-M."/>
            <person name="Qiu X.-J."/>
            <person name="Liu H."/>
            <person name="Zhou S.-S."/>
            <person name="Jia K.-H."/>
            <person name="Nie S."/>
            <person name="Bao Y.-T."/>
            <person name="Zhang R.-G."/>
            <person name="Yun Q.-Z."/>
            <person name="Chai Y.-H."/>
            <person name="Lu J.-Y."/>
            <person name="Li Y."/>
            <person name="Zhao S.-W."/>
            <person name="Mao J.-F."/>
            <person name="Jia S.-G."/>
            <person name="Mao Y.-M."/>
        </authorList>
    </citation>
    <scope>NUCLEOTIDE SEQUENCE</scope>
    <source>
        <strain evidence="4">AT0</strain>
        <tissue evidence="4">Leaf</tissue>
    </source>
</reference>
<dbReference type="GO" id="GO:0016629">
    <property type="term" value="F:12-oxophytodienoate reductase activity"/>
    <property type="evidence" value="ECO:0007669"/>
    <property type="project" value="TreeGrafter"/>
</dbReference>
<dbReference type="PANTHER" id="PTHR22893:SF112">
    <property type="entry name" value="12-OXOPHYTODIENOATE REDUCTASE 3"/>
    <property type="match status" value="1"/>
</dbReference>
<evidence type="ECO:0000313" key="4">
    <source>
        <dbReference type="EMBL" id="KAH7528629.1"/>
    </source>
</evidence>
<evidence type="ECO:0000256" key="1">
    <source>
        <dbReference type="ARBA" id="ARBA00022630"/>
    </source>
</evidence>
<dbReference type="GO" id="GO:0010181">
    <property type="term" value="F:FMN binding"/>
    <property type="evidence" value="ECO:0007669"/>
    <property type="project" value="InterPro"/>
</dbReference>
<dbReference type="Gene3D" id="3.20.20.70">
    <property type="entry name" value="Aldolase class I"/>
    <property type="match status" value="1"/>
</dbReference>
<organism evidence="4 5">
    <name type="scientific">Ziziphus jujuba var. spinosa</name>
    <dbReference type="NCBI Taxonomy" id="714518"/>
    <lineage>
        <taxon>Eukaryota</taxon>
        <taxon>Viridiplantae</taxon>
        <taxon>Streptophyta</taxon>
        <taxon>Embryophyta</taxon>
        <taxon>Tracheophyta</taxon>
        <taxon>Spermatophyta</taxon>
        <taxon>Magnoliopsida</taxon>
        <taxon>eudicotyledons</taxon>
        <taxon>Gunneridae</taxon>
        <taxon>Pentapetalae</taxon>
        <taxon>rosids</taxon>
        <taxon>fabids</taxon>
        <taxon>Rosales</taxon>
        <taxon>Rhamnaceae</taxon>
        <taxon>Paliureae</taxon>
        <taxon>Ziziphus</taxon>
    </lineage>
</organism>
<evidence type="ECO:0000256" key="3">
    <source>
        <dbReference type="ARBA" id="ARBA00022857"/>
    </source>
</evidence>
<dbReference type="GO" id="GO:0005777">
    <property type="term" value="C:peroxisome"/>
    <property type="evidence" value="ECO:0007669"/>
    <property type="project" value="TreeGrafter"/>
</dbReference>
<keyword evidence="3" id="KW-0521">NADP</keyword>
<evidence type="ECO:0000313" key="5">
    <source>
        <dbReference type="Proteomes" id="UP000813462"/>
    </source>
</evidence>
<dbReference type="GO" id="GO:0009695">
    <property type="term" value="P:jasmonic acid biosynthetic process"/>
    <property type="evidence" value="ECO:0007669"/>
    <property type="project" value="TreeGrafter"/>
</dbReference>
<comment type="caution">
    <text evidence="4">The sequence shown here is derived from an EMBL/GenBank/DDBJ whole genome shotgun (WGS) entry which is preliminary data.</text>
</comment>
<gene>
    <name evidence="4" type="ORF">FEM48_Zijuj05G0092400</name>
</gene>
<dbReference type="EMBL" id="JAEACU010000005">
    <property type="protein sequence ID" value="KAH7528629.1"/>
    <property type="molecule type" value="Genomic_DNA"/>
</dbReference>
<proteinExistence type="predicted"/>
<dbReference type="GO" id="GO:0031408">
    <property type="term" value="P:oxylipin biosynthetic process"/>
    <property type="evidence" value="ECO:0007669"/>
    <property type="project" value="TreeGrafter"/>
</dbReference>
<keyword evidence="1" id="KW-0285">Flavoprotein</keyword>
<protein>
    <submittedName>
        <fullName evidence="4">Uncharacterized protein</fullName>
    </submittedName>
</protein>
<name>A0A978VE40_ZIZJJ</name>
<sequence>MYPQISEKEMKFSWFINPVRVCLYRPPAKPISEKWDILLPNGTYAKYSKSRAMETYEIPQVVEYYRQSAIMPFEQLQLKLRSKLGNLHVTHPRFKTSGVREKTIEDQEAKLMRTLRNAYEGTFIASGGYTRELGMKSLEEGEADLISYVVFLSQTRIWFCDLSSTLL</sequence>
<dbReference type="SUPFAM" id="SSF51395">
    <property type="entry name" value="FMN-linked oxidoreductases"/>
    <property type="match status" value="1"/>
</dbReference>
<dbReference type="AlphaFoldDB" id="A0A978VE40"/>
<accession>A0A978VE40</accession>
<dbReference type="Proteomes" id="UP000813462">
    <property type="component" value="Unassembled WGS sequence"/>
</dbReference>
<evidence type="ECO:0000256" key="2">
    <source>
        <dbReference type="ARBA" id="ARBA00022643"/>
    </source>
</evidence>
<dbReference type="InterPro" id="IPR045247">
    <property type="entry name" value="Oye-like"/>
</dbReference>
<dbReference type="PANTHER" id="PTHR22893">
    <property type="entry name" value="NADH OXIDOREDUCTASE-RELATED"/>
    <property type="match status" value="1"/>
</dbReference>
<keyword evidence="2" id="KW-0288">FMN</keyword>